<dbReference type="PANTHER" id="PTHR34985">
    <property type="entry name" value="SLR0554 PROTEIN"/>
    <property type="match status" value="1"/>
</dbReference>
<keyword evidence="4" id="KW-1185">Reference proteome</keyword>
<dbReference type="InterPro" id="IPR049996">
    <property type="entry name" value="Slr7037-like"/>
</dbReference>
<proteinExistence type="predicted"/>
<accession>A0A1U7IYG4</accession>
<gene>
    <name evidence="3" type="ORF">NIES30_24570</name>
</gene>
<dbReference type="NCBIfam" id="NF042913">
    <property type="entry name" value="CyRepA1"/>
    <property type="match status" value="1"/>
</dbReference>
<reference evidence="3 4" key="1">
    <citation type="submission" date="2016-11" db="EMBL/GenBank/DDBJ databases">
        <title>Draft Genome Sequences of Nine Cyanobacterial Strains from Diverse Habitats.</title>
        <authorList>
            <person name="Zhu T."/>
            <person name="Hou S."/>
            <person name="Lu X."/>
            <person name="Hess W.R."/>
        </authorList>
    </citation>
    <scope>NUCLEOTIDE SEQUENCE [LARGE SCALE GENOMIC DNA]</scope>
    <source>
        <strain evidence="3 4">NIES-30</strain>
    </source>
</reference>
<evidence type="ECO:0000256" key="1">
    <source>
        <dbReference type="SAM" id="MobiDB-lite"/>
    </source>
</evidence>
<feature type="region of interest" description="Disordered" evidence="1">
    <location>
        <begin position="92"/>
        <end position="113"/>
    </location>
</feature>
<evidence type="ECO:0000313" key="4">
    <source>
        <dbReference type="Proteomes" id="UP000185557"/>
    </source>
</evidence>
<dbReference type="EMBL" id="MRCG01000031">
    <property type="protein sequence ID" value="OKH43618.1"/>
    <property type="molecule type" value="Genomic_DNA"/>
</dbReference>
<dbReference type="Pfam" id="PF12965">
    <property type="entry name" value="DUF3854"/>
    <property type="match status" value="1"/>
</dbReference>
<dbReference type="InterPro" id="IPR024385">
    <property type="entry name" value="DUF3854"/>
</dbReference>
<dbReference type="InterPro" id="IPR027417">
    <property type="entry name" value="P-loop_NTPase"/>
</dbReference>
<dbReference type="PANTHER" id="PTHR34985:SF1">
    <property type="entry name" value="SLR0554 PROTEIN"/>
    <property type="match status" value="1"/>
</dbReference>
<sequence length="1015" mass="110338">MKTAHLNEWQQSQVAVEIIQANVSSIEGQEVIERLAGHKLGAIGGWGSQYVTGAVGSILQRYENSAQGGWWVSGLDPLNNWAPLDWGQFKADTPDLDGKGKPKKYTSPEGTKPRALYLDTGNPDYWPDIIADPAAPVLWTEGAKKSGCGLSLGLAAIALVGVNAGYRVKDALGNPCKPELVDDVKVIATPGRPVYLAFDQDIKPKARRRVLGALMRFGGLLAAAGCIVRIVEWSAEQGKGLDDLVANHGPDALHQAINQALTLDEWRLKLALDNCLGGLIPSMRINTRNLDTLDTATIPDTGIIALRSAKGTGKTNLVADLVSGGGETLVLGHRIVLMRNLCRRLGVNYRGDIDRLNGEFIDGDGYTLRVGGCVDGTLLAIDPSKFKGCDLILDEFVQLMRHLLTSSTCNKDGARPVLLARFTQLVQAARRVIVADADLDKTFLDYIAALRGDGAPAWLLVNDAKVEPWPVTFIESPDASAATARLVAAVKAGKRVLVVTDSKAGSKRLDCLIREIEAVGLRVLLLNSDTSGGDVEKAIITNPNQTITDYPVVIATPSMATGVSIEVQHFDEVHGLFWGASSTDADMAQALARVRQPVPRIVWCAKHGRNFSKIGRDTNPMRLRKLLQDKANATAQLTAASLGALGAEITGYDWLNPHVDLWAKIEAQRNRSMLSLRSALKVRLTHEGHYLTIEQLDVDLAAREQMAAVRLQIKEAEAQAIADAANLSPSDVKALEKAETVDPDERLALQKWHLADFYVIPLDEVTADLVLLDNDGRYRGQLQELEAFLHPELASTIDARSVEKQAQHNLGICPWDISTAELRRQVRGLLGIDQWITCEREWSGDDEGLMEFAAKALDMAPQVKAALNVAIRPDMSPQQILGQLLDQMGIETASRQSRQDGRRCRWYQVDQASKAQALGILMRRVERRKATEERYSLPGTPPPINVYESGGCAPQKPPKKGDPWAGVLVLWGASLGSWVVLATDGDMATIQLQNPVVQTVRTVPLGDLVALEVAA</sequence>
<dbReference type="OrthoDB" id="473036at2"/>
<name>A0A1U7IYG4_9CYAN</name>
<dbReference type="SUPFAM" id="SSF52540">
    <property type="entry name" value="P-loop containing nucleoside triphosphate hydrolases"/>
    <property type="match status" value="1"/>
</dbReference>
<evidence type="ECO:0000259" key="2">
    <source>
        <dbReference type="Pfam" id="PF12965"/>
    </source>
</evidence>
<dbReference type="AlphaFoldDB" id="A0A1U7IYG4"/>
<feature type="domain" description="DUF3854" evidence="2">
    <location>
        <begin position="125"/>
        <end position="251"/>
    </location>
</feature>
<dbReference type="RefSeq" id="WP_073611095.1">
    <property type="nucleotide sequence ID" value="NZ_MRCG01000031.1"/>
</dbReference>
<organism evidence="3 4">
    <name type="scientific">Phormidium tenue NIES-30</name>
    <dbReference type="NCBI Taxonomy" id="549789"/>
    <lineage>
        <taxon>Bacteria</taxon>
        <taxon>Bacillati</taxon>
        <taxon>Cyanobacteriota</taxon>
        <taxon>Cyanophyceae</taxon>
        <taxon>Oscillatoriophycideae</taxon>
        <taxon>Oscillatoriales</taxon>
        <taxon>Oscillatoriaceae</taxon>
        <taxon>Phormidium</taxon>
    </lineage>
</organism>
<comment type="caution">
    <text evidence="3">The sequence shown here is derived from an EMBL/GenBank/DDBJ whole genome shotgun (WGS) entry which is preliminary data.</text>
</comment>
<protein>
    <recommendedName>
        <fullName evidence="2">DUF3854 domain-containing protein</fullName>
    </recommendedName>
</protein>
<evidence type="ECO:0000313" key="3">
    <source>
        <dbReference type="EMBL" id="OKH43618.1"/>
    </source>
</evidence>
<dbReference type="STRING" id="549789.NIES30_24570"/>
<dbReference type="Proteomes" id="UP000185557">
    <property type="component" value="Unassembled WGS sequence"/>
</dbReference>